<dbReference type="VEuPathDB" id="FungiDB:EYZ11_008774"/>
<dbReference type="Gene3D" id="1.20.200.10">
    <property type="entry name" value="Fumarase/aspartase (Central domain)"/>
    <property type="match status" value="1"/>
</dbReference>
<name>A0A5M9N779_9EURO</name>
<dbReference type="InterPro" id="IPR001106">
    <property type="entry name" value="Aromatic_Lyase"/>
</dbReference>
<gene>
    <name evidence="2" type="ORF">ATNIH1004_003133</name>
</gene>
<accession>A0A5M9N779</accession>
<dbReference type="PANTHER" id="PTHR10362">
    <property type="entry name" value="HISTIDINE AMMONIA-LYASE"/>
    <property type="match status" value="1"/>
</dbReference>
<evidence type="ECO:0000256" key="1">
    <source>
        <dbReference type="SAM" id="MobiDB-lite"/>
    </source>
</evidence>
<dbReference type="AlphaFoldDB" id="A0A5M9N779"/>
<protein>
    <submittedName>
        <fullName evidence="2">Uncharacterized protein</fullName>
    </submittedName>
</protein>
<dbReference type="EMBL" id="QUQM01000001">
    <property type="protein sequence ID" value="KAA8650447.1"/>
    <property type="molecule type" value="Genomic_DNA"/>
</dbReference>
<dbReference type="SUPFAM" id="SSF48557">
    <property type="entry name" value="L-aspartase-like"/>
    <property type="match status" value="1"/>
</dbReference>
<evidence type="ECO:0000313" key="2">
    <source>
        <dbReference type="EMBL" id="KAA8650447.1"/>
    </source>
</evidence>
<evidence type="ECO:0000313" key="3">
    <source>
        <dbReference type="Proteomes" id="UP000324241"/>
    </source>
</evidence>
<dbReference type="Proteomes" id="UP000324241">
    <property type="component" value="Unassembled WGS sequence"/>
</dbReference>
<dbReference type="GO" id="GO:0003824">
    <property type="term" value="F:catalytic activity"/>
    <property type="evidence" value="ECO:0007669"/>
    <property type="project" value="InterPro"/>
</dbReference>
<dbReference type="RefSeq" id="XP_033429808.1">
    <property type="nucleotide sequence ID" value="XM_033567813.1"/>
</dbReference>
<dbReference type="InterPro" id="IPR008948">
    <property type="entry name" value="L-Aspartase-like"/>
</dbReference>
<sequence length="325" mass="36462">MEAISKQFQSHPPHGQGTNVGLLLFSQATKMIDPGLNNGLPTNLVAHSPSLSFTMKRVHINIVPYVAELAYLANLVRSYVQPAEMHNQSINSMAFISSRYTMQAMEIVFLICRGSTRLAPDISENLRPQIQTSTSEIFSPYLSDPELSKRPGLQQPDLTSQNESTPSSKTHYPVWNTISNRSRGPIFPAIERYEYLNIMYLSSTAYKDIPEPFTKLQHTGELLGTGSKILYQAVQHELGALHVGFVEHPNSRRRIFKLMSKEDNRAIGCNHLRSDSRRSTIESLAAFATDTSSAEYPAVRKAVDVNGFMNGLDYMWKYLICLVGF</sequence>
<dbReference type="GeneID" id="54325835"/>
<feature type="region of interest" description="Disordered" evidence="1">
    <location>
        <begin position="146"/>
        <end position="172"/>
    </location>
</feature>
<dbReference type="Pfam" id="PF00221">
    <property type="entry name" value="Lyase_aromatic"/>
    <property type="match status" value="1"/>
</dbReference>
<reference evidence="2 3" key="1">
    <citation type="submission" date="2019-08" db="EMBL/GenBank/DDBJ databases">
        <title>The genome sequence of a newly discovered highly antifungal drug resistant Aspergillus species, Aspergillus tanneri NIH 1004.</title>
        <authorList>
            <person name="Mounaud S."/>
            <person name="Singh I."/>
            <person name="Joardar V."/>
            <person name="Pakala S."/>
            <person name="Pakala S."/>
            <person name="Venepally P."/>
            <person name="Chung J.K."/>
            <person name="Losada L."/>
            <person name="Nierman W.C."/>
        </authorList>
    </citation>
    <scope>NUCLEOTIDE SEQUENCE [LARGE SCALE GENOMIC DNA]</scope>
    <source>
        <strain evidence="2 3">NIH1004</strain>
    </source>
</reference>
<proteinExistence type="predicted"/>
<dbReference type="OrthoDB" id="10051290at2759"/>
<feature type="compositionally biased region" description="Polar residues" evidence="1">
    <location>
        <begin position="156"/>
        <end position="172"/>
    </location>
</feature>
<comment type="caution">
    <text evidence="2">The sequence shown here is derived from an EMBL/GenBank/DDBJ whole genome shotgun (WGS) entry which is preliminary data.</text>
</comment>
<organism evidence="2 3">
    <name type="scientific">Aspergillus tanneri</name>
    <dbReference type="NCBI Taxonomy" id="1220188"/>
    <lineage>
        <taxon>Eukaryota</taxon>
        <taxon>Fungi</taxon>
        <taxon>Dikarya</taxon>
        <taxon>Ascomycota</taxon>
        <taxon>Pezizomycotina</taxon>
        <taxon>Eurotiomycetes</taxon>
        <taxon>Eurotiomycetidae</taxon>
        <taxon>Eurotiales</taxon>
        <taxon>Aspergillaceae</taxon>
        <taxon>Aspergillus</taxon>
        <taxon>Aspergillus subgen. Circumdati</taxon>
    </lineage>
</organism>